<evidence type="ECO:0000313" key="2">
    <source>
        <dbReference type="EMBL" id="KAK3794344.1"/>
    </source>
</evidence>
<proteinExistence type="predicted"/>
<dbReference type="Proteomes" id="UP001283361">
    <property type="component" value="Unassembled WGS sequence"/>
</dbReference>
<dbReference type="EMBL" id="JAWDGP010001129">
    <property type="protein sequence ID" value="KAK3794344.1"/>
    <property type="molecule type" value="Genomic_DNA"/>
</dbReference>
<sequence>MKMPCLDIHYHLNLQTSAFFPDIAIPTPACHLSASGNETFMIQFINLIQYRSIDKDQWEHRLLDAACPPRPQETRPFGMLPPTLTHEPTI</sequence>
<evidence type="ECO:0000256" key="1">
    <source>
        <dbReference type="SAM" id="MobiDB-lite"/>
    </source>
</evidence>
<comment type="caution">
    <text evidence="2">The sequence shown here is derived from an EMBL/GenBank/DDBJ whole genome shotgun (WGS) entry which is preliminary data.</text>
</comment>
<dbReference type="AlphaFoldDB" id="A0AAE1AVA2"/>
<accession>A0AAE1AVA2</accession>
<gene>
    <name evidence="2" type="ORF">RRG08_061014</name>
</gene>
<reference evidence="2" key="1">
    <citation type="journal article" date="2023" name="G3 (Bethesda)">
        <title>A reference genome for the long-term kleptoplast-retaining sea slug Elysia crispata morphotype clarki.</title>
        <authorList>
            <person name="Eastman K.E."/>
            <person name="Pendleton A.L."/>
            <person name="Shaikh M.A."/>
            <person name="Suttiyut T."/>
            <person name="Ogas R."/>
            <person name="Tomko P."/>
            <person name="Gavelis G."/>
            <person name="Widhalm J.R."/>
            <person name="Wisecaver J.H."/>
        </authorList>
    </citation>
    <scope>NUCLEOTIDE SEQUENCE</scope>
    <source>
        <strain evidence="2">ECLA1</strain>
    </source>
</reference>
<evidence type="ECO:0000313" key="3">
    <source>
        <dbReference type="Proteomes" id="UP001283361"/>
    </source>
</evidence>
<keyword evidence="3" id="KW-1185">Reference proteome</keyword>
<organism evidence="2 3">
    <name type="scientific">Elysia crispata</name>
    <name type="common">lettuce slug</name>
    <dbReference type="NCBI Taxonomy" id="231223"/>
    <lineage>
        <taxon>Eukaryota</taxon>
        <taxon>Metazoa</taxon>
        <taxon>Spiralia</taxon>
        <taxon>Lophotrochozoa</taxon>
        <taxon>Mollusca</taxon>
        <taxon>Gastropoda</taxon>
        <taxon>Heterobranchia</taxon>
        <taxon>Euthyneura</taxon>
        <taxon>Panpulmonata</taxon>
        <taxon>Sacoglossa</taxon>
        <taxon>Placobranchoidea</taxon>
        <taxon>Plakobranchidae</taxon>
        <taxon>Elysia</taxon>
    </lineage>
</organism>
<feature type="region of interest" description="Disordered" evidence="1">
    <location>
        <begin position="69"/>
        <end position="90"/>
    </location>
</feature>
<protein>
    <submittedName>
        <fullName evidence="2">Uncharacterized protein</fullName>
    </submittedName>
</protein>
<name>A0AAE1AVA2_9GAST</name>